<dbReference type="eggNOG" id="ENOG5032TSY">
    <property type="taxonomic scope" value="Bacteria"/>
</dbReference>
<dbReference type="EMBL" id="CP001739">
    <property type="protein sequence ID" value="ACZ09769.1"/>
    <property type="molecule type" value="Genomic_DNA"/>
</dbReference>
<gene>
    <name evidence="1" type="ordered locus">Sterm_2925</name>
</gene>
<dbReference type="AlphaFoldDB" id="D1ANG5"/>
<organism evidence="1 2">
    <name type="scientific">Sebaldella termitidis (strain ATCC 33386 / NCTC 11300)</name>
    <dbReference type="NCBI Taxonomy" id="526218"/>
    <lineage>
        <taxon>Bacteria</taxon>
        <taxon>Fusobacteriati</taxon>
        <taxon>Fusobacteriota</taxon>
        <taxon>Fusobacteriia</taxon>
        <taxon>Fusobacteriales</taxon>
        <taxon>Leptotrichiaceae</taxon>
        <taxon>Sebaldella</taxon>
    </lineage>
</organism>
<evidence type="ECO:0000313" key="1">
    <source>
        <dbReference type="EMBL" id="ACZ09769.1"/>
    </source>
</evidence>
<reference evidence="1 2" key="2">
    <citation type="journal article" date="2010" name="Stand. Genomic Sci.">
        <title>Complete genome sequence of Sebaldella termitidis type strain (NCTC 11300).</title>
        <authorList>
            <person name="Harmon-Smith M."/>
            <person name="Celia L."/>
            <person name="Chertkov O."/>
            <person name="Lapidus A."/>
            <person name="Copeland A."/>
            <person name="Glavina Del Rio T."/>
            <person name="Nolan M."/>
            <person name="Lucas S."/>
            <person name="Tice H."/>
            <person name="Cheng J.F."/>
            <person name="Han C."/>
            <person name="Detter J.C."/>
            <person name="Bruce D."/>
            <person name="Goodwin L."/>
            <person name="Pitluck S."/>
            <person name="Pati A."/>
            <person name="Liolios K."/>
            <person name="Ivanova N."/>
            <person name="Mavromatis K."/>
            <person name="Mikhailova N."/>
            <person name="Chen A."/>
            <person name="Palaniappan K."/>
            <person name="Land M."/>
            <person name="Hauser L."/>
            <person name="Chang Y.J."/>
            <person name="Jeffries C.D."/>
            <person name="Brettin T."/>
            <person name="Goker M."/>
            <person name="Beck B."/>
            <person name="Bristow J."/>
            <person name="Eisen J.A."/>
            <person name="Markowitz V."/>
            <person name="Hugenholtz P."/>
            <person name="Kyrpides N.C."/>
            <person name="Klenk H.P."/>
            <person name="Chen F."/>
        </authorList>
    </citation>
    <scope>NUCLEOTIDE SEQUENCE [LARGE SCALE GENOMIC DNA]</scope>
    <source>
        <strain evidence="2">ATCC 33386 / NCTC 11300</strain>
    </source>
</reference>
<dbReference type="Pfam" id="PF22759">
    <property type="entry name" value="E217_GP41"/>
    <property type="match status" value="1"/>
</dbReference>
<dbReference type="KEGG" id="str:Sterm_2925"/>
<protein>
    <submittedName>
        <fullName evidence="1">Uncharacterized protein</fullName>
    </submittedName>
</protein>
<dbReference type="Proteomes" id="UP000000845">
    <property type="component" value="Chromosome"/>
</dbReference>
<sequence length="308" mass="35771">MNKKEYHFNRYIKLIFTLMDGEETYEFELDTSFIDIETKVSLSTNIEKDDHAIYSNKASITIYNLPLKIKNELLENTPVTITAGYLDLPETQGVIYNGIIENVSESSDGVTSRTQIQCSEANDEFQKLKYIISIKKTQVKASEVLKRISEHSKLEFEIQKLGIDLIYTRARTYNGTLKQIIQSIARDTNSHAFISRRKIFFLDNKEPVLDELICDIEKVKNITETDTGYSIDMIFDHRMEPNYNLSIKYEGNRFKKSLEGIYKIIRVEHDLSALNNSFTSKIELEDSLKSIQTKEKNENYPKEIKIEI</sequence>
<dbReference type="HOGENOM" id="CLU_902818_0_0_0"/>
<evidence type="ECO:0000313" key="2">
    <source>
        <dbReference type="Proteomes" id="UP000000845"/>
    </source>
</evidence>
<dbReference type="InterPro" id="IPR054496">
    <property type="entry name" value="E217_GP41"/>
</dbReference>
<accession>D1ANG5</accession>
<reference evidence="2" key="1">
    <citation type="submission" date="2009-09" db="EMBL/GenBank/DDBJ databases">
        <title>The complete chromosome of Sebaldella termitidis ATCC 33386.</title>
        <authorList>
            <consortium name="US DOE Joint Genome Institute (JGI-PGF)"/>
            <person name="Lucas S."/>
            <person name="Copeland A."/>
            <person name="Lapidus A."/>
            <person name="Glavina del Rio T."/>
            <person name="Dalin E."/>
            <person name="Tice H."/>
            <person name="Bruce D."/>
            <person name="Goodwin L."/>
            <person name="Pitluck S."/>
            <person name="Kyrpides N."/>
            <person name="Mavromatis K."/>
            <person name="Ivanova N."/>
            <person name="Mikhailova N."/>
            <person name="Sims D."/>
            <person name="Meincke L."/>
            <person name="Brettin T."/>
            <person name="Detter J.C."/>
            <person name="Han C."/>
            <person name="Larimer F."/>
            <person name="Land M."/>
            <person name="Hauser L."/>
            <person name="Markowitz V."/>
            <person name="Cheng J.F."/>
            <person name="Hugenholtz P."/>
            <person name="Woyke T."/>
            <person name="Wu D."/>
            <person name="Eisen J.A."/>
        </authorList>
    </citation>
    <scope>NUCLEOTIDE SEQUENCE [LARGE SCALE GENOMIC DNA]</scope>
    <source>
        <strain evidence="2">ATCC 33386 / NCTC 11300</strain>
    </source>
</reference>
<dbReference type="STRING" id="526218.Sterm_2925"/>
<dbReference type="RefSeq" id="WP_012862351.1">
    <property type="nucleotide sequence ID" value="NC_013517.1"/>
</dbReference>
<proteinExistence type="predicted"/>
<name>D1ANG5_SEBTE</name>
<keyword evidence="2" id="KW-1185">Reference proteome</keyword>